<dbReference type="InterPro" id="IPR025397">
    <property type="entry name" value="SDH5"/>
</dbReference>
<proteinExistence type="evidence at transcript level"/>
<organism evidence="1">
    <name type="scientific">Pinus massoniana</name>
    <name type="common">Chinese red pine</name>
    <dbReference type="NCBI Taxonomy" id="88730"/>
    <lineage>
        <taxon>Eukaryota</taxon>
        <taxon>Viridiplantae</taxon>
        <taxon>Streptophyta</taxon>
        <taxon>Embryophyta</taxon>
        <taxon>Tracheophyta</taxon>
        <taxon>Spermatophyta</taxon>
        <taxon>Pinopsida</taxon>
        <taxon>Pinidae</taxon>
        <taxon>Conifers I</taxon>
        <taxon>Pinales</taxon>
        <taxon>Pinaceae</taxon>
        <taxon>Pinus</taxon>
        <taxon>Pinus subgen. Pinus</taxon>
    </lineage>
</organism>
<dbReference type="EMBL" id="MN172176">
    <property type="protein sequence ID" value="QEP51810.1"/>
    <property type="molecule type" value="mRNA"/>
</dbReference>
<dbReference type="PANTHER" id="PTHR36139">
    <property type="entry name" value="SUCCINATE DEHYDROGENASE SUBUNIT 5, MITOCHONDRIAL"/>
    <property type="match status" value="1"/>
</dbReference>
<dbReference type="Pfam" id="PF14290">
    <property type="entry name" value="SDH5_plant"/>
    <property type="match status" value="1"/>
</dbReference>
<protein>
    <submittedName>
        <fullName evidence="1">Succinate dehydrogenase subunit 5</fullName>
    </submittedName>
</protein>
<dbReference type="GO" id="GO:0006099">
    <property type="term" value="P:tricarboxylic acid cycle"/>
    <property type="evidence" value="ECO:0007669"/>
    <property type="project" value="InterPro"/>
</dbReference>
<dbReference type="AlphaFoldDB" id="A0A5C2I9K2"/>
<evidence type="ECO:0000313" key="1">
    <source>
        <dbReference type="EMBL" id="QEP51810.1"/>
    </source>
</evidence>
<name>A0A5C2I9K2_PINMS</name>
<accession>A0A5C2I9K2</accession>
<reference evidence="1" key="1">
    <citation type="journal article" date="2019" name="Forests">
        <title>Identification of Reference Genes for Quantitative Gene Expression Studies in Pinus massoniana and Its Introgression Hybrid.</title>
        <authorList>
            <person name="Mo J."/>
            <person name="Xu J."/>
            <person name="Jin W."/>
            <person name="Yang L."/>
            <person name="Yin T."/>
            <person name="Shi J."/>
        </authorList>
    </citation>
    <scope>NUCLEOTIDE SEQUENCE</scope>
</reference>
<dbReference type="PANTHER" id="PTHR36139:SF1">
    <property type="entry name" value="SUCCINATE DEHYDROGENASE SUBUNIT 5, MITOCHONDRIAL"/>
    <property type="match status" value="1"/>
</dbReference>
<sequence length="198" mass="21897">MASLFAARLGTSSRLKPVLAHLSRANILSTLLVGGHEHVRNITSHVAQDSWAGRKDLRLPFAVKTPIRSFSSDISALPEVTDLDVKNALKDVLAADWEELPDPLQTDVMNALSKKTDDKAGQEALANAWRAAEAVEQFCGVLESLRMELDEMTGQTGENVRPLTEEVQDALRAAYKRYSNYLDAFGPDETYVRKKVET</sequence>
<dbReference type="GO" id="GO:0045273">
    <property type="term" value="C:respiratory chain complex II (succinate dehydrogenase)"/>
    <property type="evidence" value="ECO:0007669"/>
    <property type="project" value="InterPro"/>
</dbReference>